<sequence>MSRNSGRRRLKKNQAEIARSQARSVERSHDEALSGHVLSPERPAASGGFMAMQTSVSITSPLPPPEMVEGYGNIDPSFPARLMEMVEGQAKHRQGLERWAVIGEVINHNVATLCGAAVALFGLYASWQMGIAGKQTAASIVGGTTVVMLTSIFFYGRRQKRVEQPQPPQRSSKQPRQ</sequence>
<feature type="compositionally biased region" description="Basic residues" evidence="1">
    <location>
        <begin position="1"/>
        <end position="12"/>
    </location>
</feature>
<organism evidence="3 4">
    <name type="scientific">Stigmatella aurantiaca (strain DW4/3-1)</name>
    <dbReference type="NCBI Taxonomy" id="378806"/>
    <lineage>
        <taxon>Bacteria</taxon>
        <taxon>Pseudomonadati</taxon>
        <taxon>Myxococcota</taxon>
        <taxon>Myxococcia</taxon>
        <taxon>Myxococcales</taxon>
        <taxon>Cystobacterineae</taxon>
        <taxon>Archangiaceae</taxon>
        <taxon>Stigmatella</taxon>
    </lineage>
</organism>
<keyword evidence="2" id="KW-0472">Membrane</keyword>
<evidence type="ECO:0008006" key="5">
    <source>
        <dbReference type="Google" id="ProtNLM"/>
    </source>
</evidence>
<evidence type="ECO:0000313" key="4">
    <source>
        <dbReference type="Proteomes" id="UP000001351"/>
    </source>
</evidence>
<dbReference type="OrthoDB" id="1371234at2"/>
<feature type="compositionally biased region" description="Basic and acidic residues" evidence="1">
    <location>
        <begin position="24"/>
        <end position="33"/>
    </location>
</feature>
<gene>
    <name evidence="3" type="ordered locus">STAUR_8263</name>
</gene>
<dbReference type="Pfam" id="PF10097">
    <property type="entry name" value="DUF2335"/>
    <property type="match status" value="1"/>
</dbReference>
<dbReference type="KEGG" id="sur:STAUR_8263"/>
<dbReference type="STRING" id="378806.STAUR_8263"/>
<reference evidence="3 4" key="1">
    <citation type="journal article" date="2011" name="Mol. Biol. Evol.">
        <title>Comparative genomic analysis of fruiting body formation in Myxococcales.</title>
        <authorList>
            <person name="Huntley S."/>
            <person name="Hamann N."/>
            <person name="Wegener-Feldbrugge S."/>
            <person name="Treuner-Lange A."/>
            <person name="Kube M."/>
            <person name="Reinhardt R."/>
            <person name="Klages S."/>
            <person name="Muller R."/>
            <person name="Ronning C.M."/>
            <person name="Nierman W.C."/>
            <person name="Sogaard-Andersen L."/>
        </authorList>
    </citation>
    <scope>NUCLEOTIDE SEQUENCE [LARGE SCALE GENOMIC DNA]</scope>
    <source>
        <strain evidence="3 4">DW4/3-1</strain>
    </source>
</reference>
<dbReference type="InterPro" id="IPR019284">
    <property type="entry name" value="RP532"/>
</dbReference>
<dbReference type="HOGENOM" id="CLU_1517048_0_0_7"/>
<keyword evidence="4" id="KW-1185">Reference proteome</keyword>
<dbReference type="RefSeq" id="WP_013378275.1">
    <property type="nucleotide sequence ID" value="NC_014623.1"/>
</dbReference>
<name>E3FWB2_STIAD</name>
<dbReference type="EMBL" id="CP002271">
    <property type="protein sequence ID" value="ADO76018.1"/>
    <property type="molecule type" value="Genomic_DNA"/>
</dbReference>
<feature type="transmembrane region" description="Helical" evidence="2">
    <location>
        <begin position="99"/>
        <end position="125"/>
    </location>
</feature>
<evidence type="ECO:0000256" key="2">
    <source>
        <dbReference type="SAM" id="Phobius"/>
    </source>
</evidence>
<evidence type="ECO:0000313" key="3">
    <source>
        <dbReference type="EMBL" id="ADO76018.1"/>
    </source>
</evidence>
<dbReference type="AlphaFoldDB" id="E3FWB2"/>
<protein>
    <recommendedName>
        <fullName evidence="5">DUF2335 domain-containing protein</fullName>
    </recommendedName>
</protein>
<accession>E3FWB2</accession>
<feature type="region of interest" description="Disordered" evidence="1">
    <location>
        <begin position="1"/>
        <end position="41"/>
    </location>
</feature>
<keyword evidence="2" id="KW-0812">Transmembrane</keyword>
<feature type="transmembrane region" description="Helical" evidence="2">
    <location>
        <begin position="137"/>
        <end position="156"/>
    </location>
</feature>
<evidence type="ECO:0000256" key="1">
    <source>
        <dbReference type="SAM" id="MobiDB-lite"/>
    </source>
</evidence>
<proteinExistence type="predicted"/>
<dbReference type="Proteomes" id="UP000001351">
    <property type="component" value="Chromosome"/>
</dbReference>
<dbReference type="eggNOG" id="COG5346">
    <property type="taxonomic scope" value="Bacteria"/>
</dbReference>
<keyword evidence="2" id="KW-1133">Transmembrane helix</keyword>